<name>A0ABU8WHY3_9BURK</name>
<keyword evidence="2" id="KW-1185">Reference proteome</keyword>
<sequence>MFETYISAGINKHHAALDAEQEAKRIDAEIARYLDHRTLPIFVELILHYYEVVQQAERRATWHATDPKQAAKAEVKACWELWKAEPTRYKNRTKFAKDMLEKFPGLLESERVIAAKWVPTWEAEAEGIPPDDDD</sequence>
<dbReference type="EMBL" id="JBBKZT010000003">
    <property type="protein sequence ID" value="MEJ8846383.1"/>
    <property type="molecule type" value="Genomic_DNA"/>
</dbReference>
<protein>
    <submittedName>
        <fullName evidence="1">Uncharacterized protein</fullName>
    </submittedName>
</protein>
<comment type="caution">
    <text evidence="1">The sequence shown here is derived from an EMBL/GenBank/DDBJ whole genome shotgun (WGS) entry which is preliminary data.</text>
</comment>
<reference evidence="1 2" key="1">
    <citation type="submission" date="2024-03" db="EMBL/GenBank/DDBJ databases">
        <title>Novel species of the genus Variovorax.</title>
        <authorList>
            <person name="Liu Q."/>
            <person name="Xin Y.-H."/>
        </authorList>
    </citation>
    <scope>NUCLEOTIDE SEQUENCE [LARGE SCALE GENOMIC DNA]</scope>
    <source>
        <strain evidence="1 2">KACC 18900</strain>
    </source>
</reference>
<evidence type="ECO:0000313" key="1">
    <source>
        <dbReference type="EMBL" id="MEJ8846383.1"/>
    </source>
</evidence>
<dbReference type="RefSeq" id="WP_340341546.1">
    <property type="nucleotide sequence ID" value="NZ_JBBKZT010000003.1"/>
</dbReference>
<evidence type="ECO:0000313" key="2">
    <source>
        <dbReference type="Proteomes" id="UP001385892"/>
    </source>
</evidence>
<dbReference type="Proteomes" id="UP001385892">
    <property type="component" value="Unassembled WGS sequence"/>
</dbReference>
<gene>
    <name evidence="1" type="ORF">WKW82_06970</name>
</gene>
<proteinExistence type="predicted"/>
<accession>A0ABU8WHY3</accession>
<organism evidence="1 2">
    <name type="scientific">Variovorax rhizosphaerae</name>
    <dbReference type="NCBI Taxonomy" id="1836200"/>
    <lineage>
        <taxon>Bacteria</taxon>
        <taxon>Pseudomonadati</taxon>
        <taxon>Pseudomonadota</taxon>
        <taxon>Betaproteobacteria</taxon>
        <taxon>Burkholderiales</taxon>
        <taxon>Comamonadaceae</taxon>
        <taxon>Variovorax</taxon>
    </lineage>
</organism>